<dbReference type="SUPFAM" id="SSF56281">
    <property type="entry name" value="Metallo-hydrolase/oxidoreductase"/>
    <property type="match status" value="1"/>
</dbReference>
<dbReference type="AlphaFoldDB" id="A0A2U2PEV1"/>
<comment type="caution">
    <text evidence="2">The sequence shown here is derived from an EMBL/GenBank/DDBJ whole genome shotgun (WGS) entry which is preliminary data.</text>
</comment>
<feature type="domain" description="Metallo-beta-lactamase" evidence="1">
    <location>
        <begin position="21"/>
        <end position="220"/>
    </location>
</feature>
<dbReference type="Proteomes" id="UP000245647">
    <property type="component" value="Unassembled WGS sequence"/>
</dbReference>
<proteinExistence type="predicted"/>
<dbReference type="GO" id="GO:0042781">
    <property type="term" value="F:3'-tRNA processing endoribonuclease activity"/>
    <property type="evidence" value="ECO:0007669"/>
    <property type="project" value="TreeGrafter"/>
</dbReference>
<reference evidence="2 3" key="1">
    <citation type="submission" date="2018-04" db="EMBL/GenBank/DDBJ databases">
        <title>Pedobacter chongqingensis sp. nov., isolated from a rottenly hemp rope.</title>
        <authorList>
            <person name="Cai Y."/>
        </authorList>
    </citation>
    <scope>NUCLEOTIDE SEQUENCE [LARGE SCALE GENOMIC DNA]</scope>
    <source>
        <strain evidence="2 3">FJ4-8</strain>
    </source>
</reference>
<gene>
    <name evidence="2" type="ORF">DDR33_15690</name>
</gene>
<keyword evidence="2" id="KW-0378">Hydrolase</keyword>
<dbReference type="Gene3D" id="3.60.15.10">
    <property type="entry name" value="Ribonuclease Z/Hydroxyacylglutathione hydrolase-like"/>
    <property type="match status" value="1"/>
</dbReference>
<dbReference type="OrthoDB" id="9800940at2"/>
<dbReference type="CDD" id="cd07740">
    <property type="entry name" value="metallo-hydrolase-like_MBL-fold"/>
    <property type="match status" value="1"/>
</dbReference>
<keyword evidence="3" id="KW-1185">Reference proteome</keyword>
<evidence type="ECO:0000313" key="3">
    <source>
        <dbReference type="Proteomes" id="UP000245647"/>
    </source>
</evidence>
<organism evidence="2 3">
    <name type="scientific">Pararcticibacter amylolyticus</name>
    <dbReference type="NCBI Taxonomy" id="2173175"/>
    <lineage>
        <taxon>Bacteria</taxon>
        <taxon>Pseudomonadati</taxon>
        <taxon>Bacteroidota</taxon>
        <taxon>Sphingobacteriia</taxon>
        <taxon>Sphingobacteriales</taxon>
        <taxon>Sphingobacteriaceae</taxon>
        <taxon>Pararcticibacter</taxon>
    </lineage>
</organism>
<dbReference type="RefSeq" id="WP_109416741.1">
    <property type="nucleotide sequence ID" value="NZ_QEAS01000012.1"/>
</dbReference>
<dbReference type="SMART" id="SM00849">
    <property type="entry name" value="Lactamase_B"/>
    <property type="match status" value="1"/>
</dbReference>
<evidence type="ECO:0000259" key="1">
    <source>
        <dbReference type="SMART" id="SM00849"/>
    </source>
</evidence>
<dbReference type="PANTHER" id="PTHR46018:SF7">
    <property type="entry name" value="RIBONUCLEASE Z"/>
    <property type="match status" value="1"/>
</dbReference>
<dbReference type="Pfam" id="PF23023">
    <property type="entry name" value="Anti-Pycsar_Apyc1"/>
    <property type="match status" value="1"/>
</dbReference>
<protein>
    <submittedName>
        <fullName evidence="2">MBL fold metallo-hydrolase</fullName>
    </submittedName>
</protein>
<evidence type="ECO:0000313" key="2">
    <source>
        <dbReference type="EMBL" id="PWG79844.1"/>
    </source>
</evidence>
<dbReference type="InterPro" id="IPR001279">
    <property type="entry name" value="Metallo-B-lactamas"/>
</dbReference>
<sequence>MTRLNMTVAGCGDAFGSGGRLNTCFYVKAGEHAFLIDCGASSIAGLKRNRVDINSIDTILISHFHGDHFGGLPFLLLEFAVYGRTAPVTIVSPPGCRERVSQLLSALYPGSKVLERLDIEFKEYQPFETIETAYLSVRAFPVVHSEEALPHGLRVCAGDKIISYSGDTEWTDNLIPLSADADLFICECNFFGLQVKGHMYYQLLKTKVGELSCKRILLTHFDNEMLSNIDLVELECAAEGQTYTF</sequence>
<name>A0A2U2PEV1_9SPHI</name>
<accession>A0A2U2PEV1</accession>
<dbReference type="PANTHER" id="PTHR46018">
    <property type="entry name" value="ZINC PHOSPHODIESTERASE ELAC PROTEIN 1"/>
    <property type="match status" value="1"/>
</dbReference>
<dbReference type="InterPro" id="IPR036866">
    <property type="entry name" value="RibonucZ/Hydroxyglut_hydro"/>
</dbReference>
<dbReference type="EMBL" id="QEAS01000012">
    <property type="protein sequence ID" value="PWG79844.1"/>
    <property type="molecule type" value="Genomic_DNA"/>
</dbReference>